<feature type="compositionally biased region" description="Basic and acidic residues" evidence="1">
    <location>
        <begin position="403"/>
        <end position="425"/>
    </location>
</feature>
<name>A0A7X5F3Z7_9HYPH</name>
<dbReference type="EMBL" id="JAABLQ010000001">
    <property type="protein sequence ID" value="NBN79370.1"/>
    <property type="molecule type" value="Genomic_DNA"/>
</dbReference>
<feature type="compositionally biased region" description="Low complexity" evidence="1">
    <location>
        <begin position="172"/>
        <end position="183"/>
    </location>
</feature>
<feature type="domain" description="Flagellar hook-length control protein-like C-terminal" evidence="2">
    <location>
        <begin position="283"/>
        <end position="355"/>
    </location>
</feature>
<comment type="caution">
    <text evidence="3">The sequence shown here is derived from an EMBL/GenBank/DDBJ whole genome shotgun (WGS) entry which is preliminary data.</text>
</comment>
<organism evidence="3 4">
    <name type="scientific">Pannonibacter tanglangensis</name>
    <dbReference type="NCBI Taxonomy" id="2750084"/>
    <lineage>
        <taxon>Bacteria</taxon>
        <taxon>Pseudomonadati</taxon>
        <taxon>Pseudomonadota</taxon>
        <taxon>Alphaproteobacteria</taxon>
        <taxon>Hyphomicrobiales</taxon>
        <taxon>Stappiaceae</taxon>
        <taxon>Pannonibacter</taxon>
    </lineage>
</organism>
<dbReference type="InterPro" id="IPR021136">
    <property type="entry name" value="Flagellar_hook_control-like_C"/>
</dbReference>
<gene>
    <name evidence="3" type="ORF">GWI72_13920</name>
</gene>
<dbReference type="Pfam" id="PF02120">
    <property type="entry name" value="Flg_hook"/>
    <property type="match status" value="1"/>
</dbReference>
<feature type="region of interest" description="Disordered" evidence="1">
    <location>
        <begin position="1"/>
        <end position="149"/>
    </location>
</feature>
<dbReference type="InterPro" id="IPR038610">
    <property type="entry name" value="FliK-like_C_sf"/>
</dbReference>
<protein>
    <recommendedName>
        <fullName evidence="2">Flagellar hook-length control protein-like C-terminal domain-containing protein</fullName>
    </recommendedName>
</protein>
<dbReference type="Proteomes" id="UP000586722">
    <property type="component" value="Unassembled WGS sequence"/>
</dbReference>
<feature type="compositionally biased region" description="Low complexity" evidence="1">
    <location>
        <begin position="116"/>
        <end position="136"/>
    </location>
</feature>
<feature type="compositionally biased region" description="Basic and acidic residues" evidence="1">
    <location>
        <begin position="26"/>
        <end position="38"/>
    </location>
</feature>
<sequence>MAAAAPLGSARGSETAAEDPGTGFEEALRDVAQPRERGTASGQRQPKAGAADAADASAPAAAVDPGTVSGDAASDPAAWLRLLTSSVTPAQPPAGPSEAPADAGMPDLAGMLGLTGSLPPGNGAGAAPATAAAATGPGPGAAAGGLPPGGLLPFLAAASPSLTAGAEGAGGSTPANGAPASAGALSGLDDDGLFARFAVAPEEVRMDAATGRPAGQGAGQAVTAEIGEVRVLREETHFAPSLRLSPVEQIGAAISKALAEPPPAPPSPGQLVSGPFTARADGPMVKVLEIQLQPMELGSVKVALRLMGDSVEVVLSAQNPDTVELLKTDRQLLDQMLRAVGQKADSITIQAASDDRPLFQVNGSLQGQGPGWLAQNGDAGAGREGAFARDGSGQGQEGSGRSPQDRQRETEGPGHGVTGEDRGDRSGVVYL</sequence>
<keyword evidence="4" id="KW-1185">Reference proteome</keyword>
<feature type="region of interest" description="Disordered" evidence="1">
    <location>
        <begin position="363"/>
        <end position="431"/>
    </location>
</feature>
<accession>A0A7X5F3Z7</accession>
<reference evidence="4" key="1">
    <citation type="submission" date="2020-01" db="EMBL/GenBank/DDBJ databases">
        <authorList>
            <person name="Fang Y."/>
            <person name="Sun R."/>
            <person name="Nie L."/>
            <person name="He J."/>
            <person name="Hao L."/>
            <person name="Wang L."/>
            <person name="Su S."/>
            <person name="Lv E."/>
            <person name="Zhang Z."/>
            <person name="Xie R."/>
            <person name="Liu H."/>
        </authorList>
    </citation>
    <scope>NUCLEOTIDE SEQUENCE [LARGE SCALE GENOMIC DNA]</scope>
    <source>
        <strain evidence="4">XCT-53</strain>
    </source>
</reference>
<feature type="region of interest" description="Disordered" evidence="1">
    <location>
        <begin position="162"/>
        <end position="183"/>
    </location>
</feature>
<dbReference type="AlphaFoldDB" id="A0A7X5F3Z7"/>
<evidence type="ECO:0000256" key="1">
    <source>
        <dbReference type="SAM" id="MobiDB-lite"/>
    </source>
</evidence>
<evidence type="ECO:0000259" key="2">
    <source>
        <dbReference type="Pfam" id="PF02120"/>
    </source>
</evidence>
<dbReference type="Gene3D" id="3.30.750.140">
    <property type="match status" value="1"/>
</dbReference>
<proteinExistence type="predicted"/>
<feature type="compositionally biased region" description="Low complexity" evidence="1">
    <location>
        <begin position="46"/>
        <end position="65"/>
    </location>
</feature>
<evidence type="ECO:0000313" key="4">
    <source>
        <dbReference type="Proteomes" id="UP000586722"/>
    </source>
</evidence>
<feature type="compositionally biased region" description="Gly residues" evidence="1">
    <location>
        <begin position="137"/>
        <end position="148"/>
    </location>
</feature>
<evidence type="ECO:0000313" key="3">
    <source>
        <dbReference type="EMBL" id="NBN79370.1"/>
    </source>
</evidence>